<dbReference type="InterPro" id="IPR000847">
    <property type="entry name" value="LysR_HTH_N"/>
</dbReference>
<dbReference type="InterPro" id="IPR050950">
    <property type="entry name" value="HTH-type_LysR_regulators"/>
</dbReference>
<reference evidence="6" key="1">
    <citation type="submission" date="2022-08" db="EMBL/GenBank/DDBJ databases">
        <title>Genome sequence of Vagococcus luciliae DSM 112651.</title>
        <authorList>
            <person name="Juan G."/>
            <person name="Anja P."/>
            <person name="Rolf D."/>
            <person name="Kampfer P."/>
            <person name="Vilcinskas A."/>
        </authorList>
    </citation>
    <scope>NUCLEOTIDE SEQUENCE</scope>
    <source>
        <strain evidence="6">G314FT</strain>
    </source>
</reference>
<keyword evidence="3" id="KW-0238">DNA-binding</keyword>
<evidence type="ECO:0000256" key="1">
    <source>
        <dbReference type="ARBA" id="ARBA00009437"/>
    </source>
</evidence>
<sequence length="284" mass="33208">MDIRQLTYFVAIAEANTISDAAKKLNIAQSALSQMLKQLETELGTILVERHKKQHHLTPSGRIMYNEALSIIAQINLAKQRIHDSTVGTLGSLNIGVDSLLSTVLYTNIKDYLKKYPDIKLNFFQNDQFTLKEMLDERQIDVALTHYTLDQEEYTIAHKETVPVYLVYSENYDKHWTMNEILNQSKDIILPLHKEEELYKDLVIWLNLTTNSKKQITSCTDVKLLLQLIKTKQCISFVPEFLLNELPKSIHVHKLTHPKLHYSYKWIYLKHRYFPQIMTELLSF</sequence>
<dbReference type="RefSeq" id="WP_257699285.1">
    <property type="nucleotide sequence ID" value="NZ_CP102451.1"/>
</dbReference>
<dbReference type="Pfam" id="PF03466">
    <property type="entry name" value="LysR_substrate"/>
    <property type="match status" value="1"/>
</dbReference>
<dbReference type="CDD" id="cd05466">
    <property type="entry name" value="PBP2_LTTR_substrate"/>
    <property type="match status" value="1"/>
</dbReference>
<dbReference type="PROSITE" id="PS50931">
    <property type="entry name" value="HTH_LYSR"/>
    <property type="match status" value="1"/>
</dbReference>
<evidence type="ECO:0000256" key="3">
    <source>
        <dbReference type="ARBA" id="ARBA00023125"/>
    </source>
</evidence>
<dbReference type="InterPro" id="IPR036390">
    <property type="entry name" value="WH_DNA-bd_sf"/>
</dbReference>
<evidence type="ECO:0000313" key="7">
    <source>
        <dbReference type="Proteomes" id="UP001058273"/>
    </source>
</evidence>
<feature type="domain" description="HTH lysR-type" evidence="5">
    <location>
        <begin position="1"/>
        <end position="58"/>
    </location>
</feature>
<comment type="similarity">
    <text evidence="1">Belongs to the LysR transcriptional regulatory family.</text>
</comment>
<dbReference type="EMBL" id="CP102451">
    <property type="protein sequence ID" value="UUV98926.1"/>
    <property type="molecule type" value="Genomic_DNA"/>
</dbReference>
<dbReference type="PANTHER" id="PTHR30419:SF28">
    <property type="entry name" value="HTH-TYPE TRANSCRIPTIONAL REGULATOR BSDA"/>
    <property type="match status" value="1"/>
</dbReference>
<organism evidence="6 7">
    <name type="scientific">Vagococcus luciliae</name>
    <dbReference type="NCBI Taxonomy" id="2920380"/>
    <lineage>
        <taxon>Bacteria</taxon>
        <taxon>Bacillati</taxon>
        <taxon>Bacillota</taxon>
        <taxon>Bacilli</taxon>
        <taxon>Lactobacillales</taxon>
        <taxon>Enterococcaceae</taxon>
        <taxon>Vagococcus</taxon>
    </lineage>
</organism>
<keyword evidence="2" id="KW-0805">Transcription regulation</keyword>
<dbReference type="SUPFAM" id="SSF46785">
    <property type="entry name" value="Winged helix' DNA-binding domain"/>
    <property type="match status" value="1"/>
</dbReference>
<name>A0ABY5NZ49_9ENTE</name>
<dbReference type="Proteomes" id="UP001058273">
    <property type="component" value="Chromosome"/>
</dbReference>
<dbReference type="Gene3D" id="1.10.10.10">
    <property type="entry name" value="Winged helix-like DNA-binding domain superfamily/Winged helix DNA-binding domain"/>
    <property type="match status" value="1"/>
</dbReference>
<keyword evidence="4" id="KW-0804">Transcription</keyword>
<keyword evidence="7" id="KW-1185">Reference proteome</keyword>
<evidence type="ECO:0000313" key="6">
    <source>
        <dbReference type="EMBL" id="UUV98926.1"/>
    </source>
</evidence>
<gene>
    <name evidence="6" type="primary">hdfR_3</name>
    <name evidence="6" type="ORF">G314FT_10840</name>
</gene>
<protein>
    <submittedName>
        <fullName evidence="6">HTH-type transcriptional regulator HdfR</fullName>
    </submittedName>
</protein>
<dbReference type="Gene3D" id="3.40.190.290">
    <property type="match status" value="1"/>
</dbReference>
<dbReference type="Pfam" id="PF00126">
    <property type="entry name" value="HTH_1"/>
    <property type="match status" value="1"/>
</dbReference>
<dbReference type="InterPro" id="IPR036388">
    <property type="entry name" value="WH-like_DNA-bd_sf"/>
</dbReference>
<evidence type="ECO:0000259" key="5">
    <source>
        <dbReference type="PROSITE" id="PS50931"/>
    </source>
</evidence>
<proteinExistence type="inferred from homology"/>
<dbReference type="PANTHER" id="PTHR30419">
    <property type="entry name" value="HTH-TYPE TRANSCRIPTIONAL REGULATOR YBHD"/>
    <property type="match status" value="1"/>
</dbReference>
<dbReference type="PRINTS" id="PR00039">
    <property type="entry name" value="HTHLYSR"/>
</dbReference>
<accession>A0ABY5NZ49</accession>
<evidence type="ECO:0000256" key="4">
    <source>
        <dbReference type="ARBA" id="ARBA00023163"/>
    </source>
</evidence>
<dbReference type="SUPFAM" id="SSF53850">
    <property type="entry name" value="Periplasmic binding protein-like II"/>
    <property type="match status" value="1"/>
</dbReference>
<evidence type="ECO:0000256" key="2">
    <source>
        <dbReference type="ARBA" id="ARBA00023015"/>
    </source>
</evidence>
<reference evidence="6" key="2">
    <citation type="submission" date="2022-08" db="EMBL/GenBank/DDBJ databases">
        <authorList>
            <person name="Poehlein A."/>
            <person name="Guzman J."/>
            <person name="Daniel R."/>
            <person name="Vilcinskas A."/>
        </authorList>
    </citation>
    <scope>NUCLEOTIDE SEQUENCE</scope>
    <source>
        <strain evidence="6">G314FT</strain>
    </source>
</reference>
<dbReference type="InterPro" id="IPR005119">
    <property type="entry name" value="LysR_subst-bd"/>
</dbReference>